<gene>
    <name evidence="3" type="ORF">JIN84_02990</name>
</gene>
<dbReference type="Proteomes" id="UP000600139">
    <property type="component" value="Unassembled WGS sequence"/>
</dbReference>
<dbReference type="InterPro" id="IPR032093">
    <property type="entry name" value="PhoD_N"/>
</dbReference>
<comment type="caution">
    <text evidence="3">The sequence shown here is derived from an EMBL/GenBank/DDBJ whole genome shotgun (WGS) entry which is preliminary data.</text>
</comment>
<name>A0A934QXJ6_9BACT</name>
<dbReference type="InterPro" id="IPR018946">
    <property type="entry name" value="PhoD-like_MPP"/>
</dbReference>
<dbReference type="Pfam" id="PF16655">
    <property type="entry name" value="PhoD_N"/>
    <property type="match status" value="1"/>
</dbReference>
<evidence type="ECO:0000259" key="2">
    <source>
        <dbReference type="Pfam" id="PF16655"/>
    </source>
</evidence>
<reference evidence="3" key="1">
    <citation type="submission" date="2021-01" db="EMBL/GenBank/DDBJ databases">
        <title>Modified the classification status of verrucomicrobia.</title>
        <authorList>
            <person name="Feng X."/>
        </authorList>
    </citation>
    <scope>NUCLEOTIDE SEQUENCE</scope>
    <source>
        <strain evidence="3">JCM 18052</strain>
    </source>
</reference>
<feature type="domain" description="Phospholipase D N-terminal" evidence="2">
    <location>
        <begin position="46"/>
        <end position="141"/>
    </location>
</feature>
<dbReference type="AlphaFoldDB" id="A0A934QXJ6"/>
<dbReference type="RefSeq" id="WP_200349521.1">
    <property type="nucleotide sequence ID" value="NZ_BAABHZ010000010.1"/>
</dbReference>
<dbReference type="InterPro" id="IPR029052">
    <property type="entry name" value="Metallo-depent_PP-like"/>
</dbReference>
<evidence type="ECO:0000313" key="4">
    <source>
        <dbReference type="Proteomes" id="UP000600139"/>
    </source>
</evidence>
<protein>
    <submittedName>
        <fullName evidence="3">Alkaline phosphatase D family protein</fullName>
    </submittedName>
</protein>
<dbReference type="CDD" id="cd07389">
    <property type="entry name" value="MPP_PhoD"/>
    <property type="match status" value="1"/>
</dbReference>
<dbReference type="InterPro" id="IPR038607">
    <property type="entry name" value="PhoD-like_sf"/>
</dbReference>
<keyword evidence="4" id="KW-1185">Reference proteome</keyword>
<dbReference type="InterPro" id="IPR052900">
    <property type="entry name" value="Phospholipid_Metab_Enz"/>
</dbReference>
<dbReference type="PANTHER" id="PTHR43606">
    <property type="entry name" value="PHOSPHATASE, PUTATIVE (AFU_ORTHOLOGUE AFUA_6G08710)-RELATED"/>
    <property type="match status" value="1"/>
</dbReference>
<dbReference type="Pfam" id="PF09423">
    <property type="entry name" value="PhoD"/>
    <property type="match status" value="1"/>
</dbReference>
<evidence type="ECO:0000259" key="1">
    <source>
        <dbReference type="Pfam" id="PF09423"/>
    </source>
</evidence>
<sequence length="522" mass="58652">MSLHLTRRSCIVGSVSALLALGAERVFGASGTILTQPHFPDYPFKLGVASGDPDSSGFVLWTRLAPKPLEGGGMGPESVQVFWQVSEDEAMTKIVARGETIATAGLGHSVHVEVGGLRPDRWYWYQFKAGSEVSQKGRTRTLEHRNRPAAETTALKMAFASCQHFEAGYYTAYDHMLAESPDLVFHLGDYIYEGPSRTGQVRSHVGPETVTLEHYRNRHAQYKTDASLQAMHAAAPWVVTWDDHEFDNNYAGDIPEEKSPTERLEFLKRRAAAYQAYYEHMPLRTTSIPDGPGMRLYRSIRHGKLVDFHFLDTRQYRSDQPNGDGMKAPGSAALDPKASILGEAQRTWLLDELTNSRPQWNVLAQQVMMARVDRERGPDEKCSMDQWPGYEIERRSILNAFDERKITNPVVLTGDIHTHWANDLVMDYDGKDSRAIGSEFVCSSITSKGDGKDVSREEGEIQAENPFVRYYSDHRGYVSCRIDAKQWQSDFRTVEYVSRPGAPVLTPASFIVENNRPGLQKA</sequence>
<feature type="domain" description="PhoD-like phosphatase metallophosphatase" evidence="1">
    <location>
        <begin position="157"/>
        <end position="491"/>
    </location>
</feature>
<organism evidence="3 4">
    <name type="scientific">Luteolibacter yonseiensis</name>
    <dbReference type="NCBI Taxonomy" id="1144680"/>
    <lineage>
        <taxon>Bacteria</taxon>
        <taxon>Pseudomonadati</taxon>
        <taxon>Verrucomicrobiota</taxon>
        <taxon>Verrucomicrobiia</taxon>
        <taxon>Verrucomicrobiales</taxon>
        <taxon>Verrucomicrobiaceae</taxon>
        <taxon>Luteolibacter</taxon>
    </lineage>
</organism>
<dbReference type="SUPFAM" id="SSF56300">
    <property type="entry name" value="Metallo-dependent phosphatases"/>
    <property type="match status" value="1"/>
</dbReference>
<dbReference type="EMBL" id="JAENIK010000004">
    <property type="protein sequence ID" value="MBK1814563.1"/>
    <property type="molecule type" value="Genomic_DNA"/>
</dbReference>
<dbReference type="Gene3D" id="3.60.21.70">
    <property type="entry name" value="PhoD-like phosphatase"/>
    <property type="match status" value="1"/>
</dbReference>
<evidence type="ECO:0000313" key="3">
    <source>
        <dbReference type="EMBL" id="MBK1814563.1"/>
    </source>
</evidence>
<dbReference type="PANTHER" id="PTHR43606:SF2">
    <property type="entry name" value="ALKALINE PHOSPHATASE FAMILY PROTEIN (AFU_ORTHOLOGUE AFUA_5G03860)"/>
    <property type="match status" value="1"/>
</dbReference>
<dbReference type="Gene3D" id="2.60.40.380">
    <property type="entry name" value="Purple acid phosphatase-like, N-terminal"/>
    <property type="match status" value="1"/>
</dbReference>
<accession>A0A934QXJ6</accession>
<proteinExistence type="predicted"/>